<protein>
    <submittedName>
        <fullName evidence="2">Uncharacterized protein</fullName>
    </submittedName>
</protein>
<reference evidence="2" key="1">
    <citation type="submission" date="2024-06" db="EMBL/GenBank/DDBJ databases">
        <authorList>
            <consortium name="consrtm"/>
            <person name="Uemura M."/>
            <person name="Terahara T."/>
        </authorList>
    </citation>
    <scope>NUCLEOTIDE SEQUENCE</scope>
    <source>
        <strain evidence="2">KM77-8</strain>
    </source>
</reference>
<gene>
    <name evidence="2" type="ORF">SHKM778_68610</name>
</gene>
<evidence type="ECO:0000313" key="2">
    <source>
        <dbReference type="EMBL" id="BFO20473.1"/>
    </source>
</evidence>
<sequence>MDDRVDTADRLAQGVLVGEVGDDRVRFAVDRAHVEQAQVVSVIREQTPHQGAEALGGAGEQNGAGSGHPRVSLHGRPRHRTYGRTAFIFLDTLRRLGAARQVFRDFP</sequence>
<evidence type="ECO:0000256" key="1">
    <source>
        <dbReference type="SAM" id="MobiDB-lite"/>
    </source>
</evidence>
<accession>A0AAT9HT57</accession>
<feature type="region of interest" description="Disordered" evidence="1">
    <location>
        <begin position="49"/>
        <end position="77"/>
    </location>
</feature>
<name>A0AAT9HT57_9ACTN</name>
<feature type="compositionally biased region" description="Gly residues" evidence="1">
    <location>
        <begin position="54"/>
        <end position="66"/>
    </location>
</feature>
<dbReference type="EMBL" id="AP035768">
    <property type="protein sequence ID" value="BFO20473.1"/>
    <property type="molecule type" value="Genomic_DNA"/>
</dbReference>
<reference evidence="2" key="2">
    <citation type="submission" date="2024-07" db="EMBL/GenBank/DDBJ databases">
        <title>Streptomyces haneummycinica sp. nov., a new antibiotic-producing actinobacterium isolated from marine sediment.</title>
        <authorList>
            <person name="Uemura M."/>
            <person name="Hamada M."/>
            <person name="Hirano S."/>
            <person name="Kobayashi K."/>
            <person name="Ohshiro T."/>
            <person name="Kobayashi T."/>
            <person name="Terahara T."/>
        </authorList>
    </citation>
    <scope>NUCLEOTIDE SEQUENCE</scope>
    <source>
        <strain evidence="2">KM77-8</strain>
    </source>
</reference>
<dbReference type="AlphaFoldDB" id="A0AAT9HT57"/>
<proteinExistence type="predicted"/>
<organism evidence="2">
    <name type="scientific">Streptomyces haneummycinicus</name>
    <dbReference type="NCBI Taxonomy" id="3074435"/>
    <lineage>
        <taxon>Bacteria</taxon>
        <taxon>Bacillati</taxon>
        <taxon>Actinomycetota</taxon>
        <taxon>Actinomycetes</taxon>
        <taxon>Kitasatosporales</taxon>
        <taxon>Streptomycetaceae</taxon>
        <taxon>Streptomyces</taxon>
    </lineage>
</organism>